<evidence type="ECO:0000256" key="1">
    <source>
        <dbReference type="SAM" id="MobiDB-lite"/>
    </source>
</evidence>
<dbReference type="RefSeq" id="WP_192509622.1">
    <property type="nucleotide sequence ID" value="NZ_AQGV01000015.1"/>
</dbReference>
<proteinExistence type="predicted"/>
<reference evidence="2 3" key="1">
    <citation type="submission" date="2015-03" db="EMBL/GenBank/DDBJ databases">
        <title>Genome sequence of Pseudoalteromonas aurantia.</title>
        <authorList>
            <person name="Xie B.-B."/>
            <person name="Rong J.-C."/>
            <person name="Qin Q.-L."/>
            <person name="Zhang Y.-Z."/>
        </authorList>
    </citation>
    <scope>NUCLEOTIDE SEQUENCE [LARGE SCALE GENOMIC DNA]</scope>
    <source>
        <strain evidence="2 3">208</strain>
    </source>
</reference>
<keyword evidence="3" id="KW-1185">Reference proteome</keyword>
<gene>
    <name evidence="2" type="ORF">PAUR_b0586</name>
</gene>
<dbReference type="Proteomes" id="UP000615755">
    <property type="component" value="Unassembled WGS sequence"/>
</dbReference>
<evidence type="ECO:0000313" key="2">
    <source>
        <dbReference type="EMBL" id="MBE0370528.1"/>
    </source>
</evidence>
<dbReference type="EMBL" id="AQGV01000015">
    <property type="protein sequence ID" value="MBE0370528.1"/>
    <property type="molecule type" value="Genomic_DNA"/>
</dbReference>
<evidence type="ECO:0000313" key="3">
    <source>
        <dbReference type="Proteomes" id="UP000615755"/>
    </source>
</evidence>
<feature type="compositionally biased region" description="Polar residues" evidence="1">
    <location>
        <begin position="127"/>
        <end position="136"/>
    </location>
</feature>
<comment type="caution">
    <text evidence="2">The sequence shown here is derived from an EMBL/GenBank/DDBJ whole genome shotgun (WGS) entry which is preliminary data.</text>
</comment>
<protein>
    <submittedName>
        <fullName evidence="2">Uncharacterized protein</fullName>
    </submittedName>
</protein>
<name>A0ABR9EHP1_9GAMM</name>
<organism evidence="2 3">
    <name type="scientific">Pseudoalteromonas aurantia 208</name>
    <dbReference type="NCBI Taxonomy" id="1314867"/>
    <lineage>
        <taxon>Bacteria</taxon>
        <taxon>Pseudomonadati</taxon>
        <taxon>Pseudomonadota</taxon>
        <taxon>Gammaproteobacteria</taxon>
        <taxon>Alteromonadales</taxon>
        <taxon>Pseudoalteromonadaceae</taxon>
        <taxon>Pseudoalteromonas</taxon>
    </lineage>
</organism>
<sequence>MYEQVEKSKENTSRAVAQKIGGVNPISRFIDNRSKASKSNAGQINTIQLKIEGINNSLELFQDLNPKLGSLNTNEVEYVTHYLSNGDTTINAIIDTINQWRNAKKDREVAKSNVQEYGGISAHRQSKSTNDAGNSKDAASNCSLCSVSSLFGETPEKMANFLKQEIKNYKRDQIKSDDDLDFETTIIDREIDTIDQVMLLTKFAQITRPDKIVTLANQTELQFLGMVDLLQKLKQKPITERGINVQEAESFLKTQKEGTRFLIYASHGAMAHWTAGQVQGTMPIYFDYQTDIKDEEIRSKTAKENGVQPEKLSGVTENVKILGAFGKLLPDDGKVDVICLQ</sequence>
<feature type="region of interest" description="Disordered" evidence="1">
    <location>
        <begin position="117"/>
        <end position="136"/>
    </location>
</feature>
<accession>A0ABR9EHP1</accession>